<evidence type="ECO:0000313" key="9">
    <source>
        <dbReference type="EMBL" id="CAG8955820.1"/>
    </source>
</evidence>
<feature type="compositionally biased region" description="Polar residues" evidence="8">
    <location>
        <begin position="406"/>
        <end position="420"/>
    </location>
</feature>
<dbReference type="InterPro" id="IPR038869">
    <property type="entry name" value="DLT1"/>
</dbReference>
<evidence type="ECO:0000256" key="4">
    <source>
        <dbReference type="ARBA" id="ARBA00022692"/>
    </source>
</evidence>
<evidence type="ECO:0000256" key="7">
    <source>
        <dbReference type="RuleBase" id="RU367100"/>
    </source>
</evidence>
<evidence type="ECO:0000256" key="3">
    <source>
        <dbReference type="ARBA" id="ARBA00021353"/>
    </source>
</evidence>
<feature type="compositionally biased region" description="Low complexity" evidence="8">
    <location>
        <begin position="321"/>
        <end position="346"/>
    </location>
</feature>
<accession>A0A9N9PU33</accession>
<dbReference type="PANTHER" id="PTHR40021">
    <property type="entry name" value="DEFECT AT LOW TEMPERATURE PROTEIN 1"/>
    <property type="match status" value="1"/>
</dbReference>
<reference evidence="9" key="1">
    <citation type="submission" date="2021-07" db="EMBL/GenBank/DDBJ databases">
        <authorList>
            <person name="Durling M."/>
        </authorList>
    </citation>
    <scope>NUCLEOTIDE SEQUENCE</scope>
</reference>
<proteinExistence type="inferred from homology"/>
<organism evidence="9 10">
    <name type="scientific">Hymenoscyphus fraxineus</name>
    <dbReference type="NCBI Taxonomy" id="746836"/>
    <lineage>
        <taxon>Eukaryota</taxon>
        <taxon>Fungi</taxon>
        <taxon>Dikarya</taxon>
        <taxon>Ascomycota</taxon>
        <taxon>Pezizomycotina</taxon>
        <taxon>Leotiomycetes</taxon>
        <taxon>Helotiales</taxon>
        <taxon>Helotiaceae</taxon>
        <taxon>Hymenoscyphus</taxon>
    </lineage>
</organism>
<dbReference type="OrthoDB" id="4096362at2759"/>
<evidence type="ECO:0000313" key="10">
    <source>
        <dbReference type="Proteomes" id="UP000696280"/>
    </source>
</evidence>
<dbReference type="EMBL" id="CAJVRL010000066">
    <property type="protein sequence ID" value="CAG8955820.1"/>
    <property type="molecule type" value="Genomic_DNA"/>
</dbReference>
<name>A0A9N9PU33_9HELO</name>
<feature type="region of interest" description="Disordered" evidence="8">
    <location>
        <begin position="315"/>
        <end position="420"/>
    </location>
</feature>
<keyword evidence="6 7" id="KW-0472">Membrane</keyword>
<evidence type="ECO:0000256" key="5">
    <source>
        <dbReference type="ARBA" id="ARBA00022989"/>
    </source>
</evidence>
<keyword evidence="5 7" id="KW-1133">Transmembrane helix</keyword>
<evidence type="ECO:0000256" key="2">
    <source>
        <dbReference type="ARBA" id="ARBA00005550"/>
    </source>
</evidence>
<comment type="subcellular location">
    <subcellularLocation>
        <location evidence="7">Membrane</location>
        <topology evidence="7">Multi-pass membrane protein</topology>
    </subcellularLocation>
</comment>
<feature type="transmembrane region" description="Helical" evidence="7">
    <location>
        <begin position="12"/>
        <end position="33"/>
    </location>
</feature>
<dbReference type="PANTHER" id="PTHR40021:SF1">
    <property type="entry name" value="DEFECT AT LOW TEMPERATURE PROTEIN 1"/>
    <property type="match status" value="1"/>
</dbReference>
<keyword evidence="4 7" id="KW-0812">Transmembrane</keyword>
<protein>
    <recommendedName>
        <fullName evidence="3 7">Defect at low temperature protein 1</fullName>
    </recommendedName>
</protein>
<feature type="transmembrane region" description="Helical" evidence="7">
    <location>
        <begin position="45"/>
        <end position="67"/>
    </location>
</feature>
<comment type="similarity">
    <text evidence="2 7">Belongs to the DLT1 family.</text>
</comment>
<gene>
    <name evidence="7" type="primary">DLT1</name>
    <name evidence="9" type="ORF">HYFRA_00011689</name>
</gene>
<evidence type="ECO:0000256" key="8">
    <source>
        <dbReference type="SAM" id="MobiDB-lite"/>
    </source>
</evidence>
<keyword evidence="10" id="KW-1185">Reference proteome</keyword>
<evidence type="ECO:0000256" key="6">
    <source>
        <dbReference type="ARBA" id="ARBA00023136"/>
    </source>
</evidence>
<dbReference type="Proteomes" id="UP000696280">
    <property type="component" value="Unassembled WGS sequence"/>
</dbReference>
<sequence length="446" mass="49073">MTKTVHLLFRIFYTSFFTVLNILLLALLLVTPADTIRQALVNKQLYNIFVIAGSYLLTVSLALFIYASRLYTNRTVLAAIPKTWIPVEKGEVNKHVRKMIVASLSRSAAIAWDSRPRVSLEPATVVSEPEARDSVVQAPESPTRRTGLFFRRRSAKPENPPATVLIPPPEPVWGEITHNGWASPTSPDLPNLQYTTVLLELPHLIEARAVSLAPFDPNSASEPPMPDIRAVQLLQRPASMGLRDYIGHLTTIGIIGAPSTAIEFLDAYEYARFGTRALSEHQFRELMKQFAEILRNMVALSPAALLDFDSELESDIDDDATSTPTPVTPRSRSLRSLGSSYSALSRTESEGTIFTAPSRRVRTSGTTSSRQMEYPAASATPRSKKRAISKSPSANNYAPTRRPFTAGTSSSDESLRSVSQESVIKLSMSNEEGSLPYTLNIPGARN</sequence>
<dbReference type="GO" id="GO:0016020">
    <property type="term" value="C:membrane"/>
    <property type="evidence" value="ECO:0007669"/>
    <property type="project" value="UniProtKB-SubCell"/>
</dbReference>
<dbReference type="AlphaFoldDB" id="A0A9N9PU33"/>
<comment type="function">
    <text evidence="1 7">Required for growth under high-pressure and low-temperature conditions.</text>
</comment>
<comment type="caution">
    <text evidence="9">The sequence shown here is derived from an EMBL/GenBank/DDBJ whole genome shotgun (WGS) entry which is preliminary data.</text>
</comment>
<evidence type="ECO:0000256" key="1">
    <source>
        <dbReference type="ARBA" id="ARBA00002489"/>
    </source>
</evidence>